<name>A0A4Y2V9M2_ARAVE</name>
<proteinExistence type="predicted"/>
<keyword evidence="2" id="KW-1185">Reference proteome</keyword>
<organism evidence="1 2">
    <name type="scientific">Araneus ventricosus</name>
    <name type="common">Orbweaver spider</name>
    <name type="synonym">Epeira ventricosa</name>
    <dbReference type="NCBI Taxonomy" id="182803"/>
    <lineage>
        <taxon>Eukaryota</taxon>
        <taxon>Metazoa</taxon>
        <taxon>Ecdysozoa</taxon>
        <taxon>Arthropoda</taxon>
        <taxon>Chelicerata</taxon>
        <taxon>Arachnida</taxon>
        <taxon>Araneae</taxon>
        <taxon>Araneomorphae</taxon>
        <taxon>Entelegynae</taxon>
        <taxon>Araneoidea</taxon>
        <taxon>Araneidae</taxon>
        <taxon>Araneus</taxon>
    </lineage>
</organism>
<evidence type="ECO:0000313" key="1">
    <source>
        <dbReference type="EMBL" id="GBO21953.1"/>
    </source>
</evidence>
<dbReference type="AlphaFoldDB" id="A0A4Y2V9M2"/>
<accession>A0A4Y2V9M2</accession>
<gene>
    <name evidence="1" type="ORF">AVEN_161473_1</name>
</gene>
<evidence type="ECO:0000313" key="2">
    <source>
        <dbReference type="Proteomes" id="UP000499080"/>
    </source>
</evidence>
<dbReference type="OrthoDB" id="6464257at2759"/>
<dbReference type="EMBL" id="BGPR01045071">
    <property type="protein sequence ID" value="GBO21953.1"/>
    <property type="molecule type" value="Genomic_DNA"/>
</dbReference>
<dbReference type="Proteomes" id="UP000499080">
    <property type="component" value="Unassembled WGS sequence"/>
</dbReference>
<reference evidence="1 2" key="1">
    <citation type="journal article" date="2019" name="Sci. Rep.">
        <title>Orb-weaving spider Araneus ventricosus genome elucidates the spidroin gene catalogue.</title>
        <authorList>
            <person name="Kono N."/>
            <person name="Nakamura H."/>
            <person name="Ohtoshi R."/>
            <person name="Moran D.A.P."/>
            <person name="Shinohara A."/>
            <person name="Yoshida Y."/>
            <person name="Fujiwara M."/>
            <person name="Mori M."/>
            <person name="Tomita M."/>
            <person name="Arakawa K."/>
        </authorList>
    </citation>
    <scope>NUCLEOTIDE SEQUENCE [LARGE SCALE GENOMIC DNA]</scope>
</reference>
<protein>
    <submittedName>
        <fullName evidence="1">Uncharacterized protein</fullName>
    </submittedName>
</protein>
<sequence>MGHLQVSACELFNGPSLIWALRVEGSLVYRCFHCTKLYSSPGPDNTTIGLLMTGNTLPGLTSLVSNCIGRMHVYEYETTSLIHRPCLSTGDYSIRWSLCDGMGRVQLA</sequence>
<comment type="caution">
    <text evidence="1">The sequence shown here is derived from an EMBL/GenBank/DDBJ whole genome shotgun (WGS) entry which is preliminary data.</text>
</comment>